<dbReference type="Proteomes" id="UP001316384">
    <property type="component" value="Chromosome"/>
</dbReference>
<proteinExistence type="predicted"/>
<keyword evidence="2" id="KW-1185">Reference proteome</keyword>
<reference evidence="1 2" key="1">
    <citation type="submission" date="2022-07" db="EMBL/GenBank/DDBJ databases">
        <title>Novel species in genus cellulomonas.</title>
        <authorList>
            <person name="Ye L."/>
        </authorList>
    </citation>
    <scope>NUCLEOTIDE SEQUENCE [LARGE SCALE GENOMIC DNA]</scope>
    <source>
        <strain evidence="2">zg-B89</strain>
    </source>
</reference>
<dbReference type="RefSeq" id="WP_227578206.1">
    <property type="nucleotide sequence ID" value="NZ_CP101987.1"/>
</dbReference>
<organism evidence="1 2">
    <name type="scientific">Cellulomonas xiejunii</name>
    <dbReference type="NCBI Taxonomy" id="2968083"/>
    <lineage>
        <taxon>Bacteria</taxon>
        <taxon>Bacillati</taxon>
        <taxon>Actinomycetota</taxon>
        <taxon>Actinomycetes</taxon>
        <taxon>Micrococcales</taxon>
        <taxon>Cellulomonadaceae</taxon>
        <taxon>Cellulomonas</taxon>
    </lineage>
</organism>
<sequence>MRQPGWGALLGEMIIRRGCLTQLNPELWQPSIPGARATDDDLRAAEVGLGRPLDAQHRELLLEGDGWQDGFGWGDLLRADQIGTGETWTRTLEFLDNLYAAPGDDLPHRSGLCPVLVGDEDVVAIDLDGPLTEGGHPVYRFDPAGVVDQWPNMRQYWLAQLTTLNRLIEREVSRTVRARTATREARPGSAAWAASREALLCRD</sequence>
<accession>A0ABY5KQ69</accession>
<gene>
    <name evidence="1" type="ORF">NP048_04085</name>
</gene>
<dbReference type="EMBL" id="CP101987">
    <property type="protein sequence ID" value="UUI72646.1"/>
    <property type="molecule type" value="Genomic_DNA"/>
</dbReference>
<evidence type="ECO:0000313" key="2">
    <source>
        <dbReference type="Proteomes" id="UP001316384"/>
    </source>
</evidence>
<evidence type="ECO:0000313" key="1">
    <source>
        <dbReference type="EMBL" id="UUI72646.1"/>
    </source>
</evidence>
<name>A0ABY5KQ69_9CELL</name>
<protein>
    <submittedName>
        <fullName evidence="1">SMI1/KNR4 family protein</fullName>
    </submittedName>
</protein>